<name>A0ABV8VLB2_9NOCA</name>
<dbReference type="Proteomes" id="UP001595844">
    <property type="component" value="Unassembled WGS sequence"/>
</dbReference>
<protein>
    <submittedName>
        <fullName evidence="1">SRPBCC family protein</fullName>
    </submittedName>
</protein>
<evidence type="ECO:0000313" key="2">
    <source>
        <dbReference type="Proteomes" id="UP001595844"/>
    </source>
</evidence>
<dbReference type="RefSeq" id="WP_378564370.1">
    <property type="nucleotide sequence ID" value="NZ_JBHSDL010000025.1"/>
</dbReference>
<keyword evidence="2" id="KW-1185">Reference proteome</keyword>
<accession>A0ABV8VLB2</accession>
<gene>
    <name evidence="1" type="ORF">ACFO5K_18795</name>
</gene>
<dbReference type="EMBL" id="JBHSDL010000025">
    <property type="protein sequence ID" value="MFC4376148.1"/>
    <property type="molecule type" value="Genomic_DNA"/>
</dbReference>
<comment type="caution">
    <text evidence="1">The sequence shown here is derived from an EMBL/GenBank/DDBJ whole genome shotgun (WGS) entry which is preliminary data.</text>
</comment>
<sequence>MAVVNMHTRHLPVPEGAVGALVDSLAGEDDALWPAHRWPPMRFDRPLGVGAVGGHGPVRYTVAHYEPGRWVRFRFTDPRGFHGFHEFTVAPTSDGTDLIHLLVMTPRGPARLTWPSAYRWLHDALIEDCLDRAEHALLGSVSRPARWTRRVRLLRWIAARTVG</sequence>
<dbReference type="InterPro" id="IPR023393">
    <property type="entry name" value="START-like_dom_sf"/>
</dbReference>
<dbReference type="Gene3D" id="3.30.530.20">
    <property type="match status" value="1"/>
</dbReference>
<dbReference type="SUPFAM" id="SSF55961">
    <property type="entry name" value="Bet v1-like"/>
    <property type="match status" value="1"/>
</dbReference>
<reference evidence="2" key="1">
    <citation type="journal article" date="2019" name="Int. J. Syst. Evol. Microbiol.">
        <title>The Global Catalogue of Microorganisms (GCM) 10K type strain sequencing project: providing services to taxonomists for standard genome sequencing and annotation.</title>
        <authorList>
            <consortium name="The Broad Institute Genomics Platform"/>
            <consortium name="The Broad Institute Genome Sequencing Center for Infectious Disease"/>
            <person name="Wu L."/>
            <person name="Ma J."/>
        </authorList>
    </citation>
    <scope>NUCLEOTIDE SEQUENCE [LARGE SCALE GENOMIC DNA]</scope>
    <source>
        <strain evidence="2">IBRC-M 10490</strain>
    </source>
</reference>
<evidence type="ECO:0000313" key="1">
    <source>
        <dbReference type="EMBL" id="MFC4376148.1"/>
    </source>
</evidence>
<proteinExistence type="predicted"/>
<organism evidence="1 2">
    <name type="scientific">Nocardia halotolerans</name>
    <dbReference type="NCBI Taxonomy" id="1755878"/>
    <lineage>
        <taxon>Bacteria</taxon>
        <taxon>Bacillati</taxon>
        <taxon>Actinomycetota</taxon>
        <taxon>Actinomycetes</taxon>
        <taxon>Mycobacteriales</taxon>
        <taxon>Nocardiaceae</taxon>
        <taxon>Nocardia</taxon>
    </lineage>
</organism>